<reference evidence="2 3" key="1">
    <citation type="journal article" date="2020" name="Nature">
        <title>Six reference-quality genomes reveal evolution of bat adaptations.</title>
        <authorList>
            <person name="Jebb D."/>
            <person name="Huang Z."/>
            <person name="Pippel M."/>
            <person name="Hughes G.M."/>
            <person name="Lavrichenko K."/>
            <person name="Devanna P."/>
            <person name="Winkler S."/>
            <person name="Jermiin L.S."/>
            <person name="Skirmuntt E.C."/>
            <person name="Katzourakis A."/>
            <person name="Burkitt-Gray L."/>
            <person name="Ray D.A."/>
            <person name="Sullivan K.A.M."/>
            <person name="Roscito J.G."/>
            <person name="Kirilenko B.M."/>
            <person name="Davalos L.M."/>
            <person name="Corthals A.P."/>
            <person name="Power M.L."/>
            <person name="Jones G."/>
            <person name="Ransome R.D."/>
            <person name="Dechmann D.K.N."/>
            <person name="Locatelli A.G."/>
            <person name="Puechmaille S.J."/>
            <person name="Fedrigo O."/>
            <person name="Jarvis E.D."/>
            <person name="Hiller M."/>
            <person name="Vernes S.C."/>
            <person name="Myers E.W."/>
            <person name="Teeling E.C."/>
        </authorList>
    </citation>
    <scope>NUCLEOTIDE SEQUENCE [LARGE SCALE GENOMIC DNA]</scope>
    <source>
        <strain evidence="2">MRouAeg1</strain>
        <tissue evidence="2">Muscle</tissue>
    </source>
</reference>
<protein>
    <submittedName>
        <fullName evidence="2">Uncharacterized protein</fullName>
    </submittedName>
</protein>
<accession>A0A7J8BT06</accession>
<name>A0A7J8BT06_ROUAE</name>
<evidence type="ECO:0000313" key="2">
    <source>
        <dbReference type="EMBL" id="KAF6401535.1"/>
    </source>
</evidence>
<keyword evidence="3" id="KW-1185">Reference proteome</keyword>
<proteinExistence type="predicted"/>
<sequence>MLGFQKSAGEESGLELNLAVTLQKGGLTLSGSCGSWGSLTQGKNRKVPSKTTVLVRIRSSGCNKGSHIGEADRSLHLSPVLSRADGPGLVQQVCFRKLLSSMPHHPWGVTSSTQARVQLQLQSSCSQQQDRGRGRRKGLLPSPGK</sequence>
<gene>
    <name evidence="2" type="ORF">HJG63_009597</name>
</gene>
<organism evidence="2 3">
    <name type="scientific">Rousettus aegyptiacus</name>
    <name type="common">Egyptian fruit bat</name>
    <name type="synonym">Pteropus aegyptiacus</name>
    <dbReference type="NCBI Taxonomy" id="9407"/>
    <lineage>
        <taxon>Eukaryota</taxon>
        <taxon>Metazoa</taxon>
        <taxon>Chordata</taxon>
        <taxon>Craniata</taxon>
        <taxon>Vertebrata</taxon>
        <taxon>Euteleostomi</taxon>
        <taxon>Mammalia</taxon>
        <taxon>Eutheria</taxon>
        <taxon>Laurasiatheria</taxon>
        <taxon>Chiroptera</taxon>
        <taxon>Yinpterochiroptera</taxon>
        <taxon>Pteropodoidea</taxon>
        <taxon>Pteropodidae</taxon>
        <taxon>Rousettinae</taxon>
        <taxon>Rousettus</taxon>
    </lineage>
</organism>
<evidence type="ECO:0000313" key="3">
    <source>
        <dbReference type="Proteomes" id="UP000593571"/>
    </source>
</evidence>
<dbReference type="EMBL" id="JACASE010000016">
    <property type="protein sequence ID" value="KAF6401535.1"/>
    <property type="molecule type" value="Genomic_DNA"/>
</dbReference>
<evidence type="ECO:0000256" key="1">
    <source>
        <dbReference type="SAM" id="MobiDB-lite"/>
    </source>
</evidence>
<feature type="region of interest" description="Disordered" evidence="1">
    <location>
        <begin position="124"/>
        <end position="145"/>
    </location>
</feature>
<dbReference type="Proteomes" id="UP000593571">
    <property type="component" value="Unassembled WGS sequence"/>
</dbReference>
<comment type="caution">
    <text evidence="2">The sequence shown here is derived from an EMBL/GenBank/DDBJ whole genome shotgun (WGS) entry which is preliminary data.</text>
</comment>
<dbReference type="AlphaFoldDB" id="A0A7J8BT06"/>